<dbReference type="Gene3D" id="1.20.5.4130">
    <property type="match status" value="1"/>
</dbReference>
<evidence type="ECO:0000256" key="4">
    <source>
        <dbReference type="ARBA" id="ARBA00022741"/>
    </source>
</evidence>
<evidence type="ECO:0000256" key="3">
    <source>
        <dbReference type="ARBA" id="ARBA00022737"/>
    </source>
</evidence>
<dbReference type="PANTHER" id="PTHR19338:SF73">
    <property type="entry name" value="DISEASE RESISTANCE PROTEIN RGA2-LIKE"/>
    <property type="match status" value="1"/>
</dbReference>
<evidence type="ECO:0000313" key="7">
    <source>
        <dbReference type="EMBL" id="KAG1358962.1"/>
    </source>
</evidence>
<comment type="caution">
    <text evidence="7">The sequence shown here is derived from an EMBL/GenBank/DDBJ whole genome shotgun (WGS) entry which is preliminary data.</text>
</comment>
<dbReference type="CDD" id="cd14798">
    <property type="entry name" value="RX-CC_like"/>
    <property type="match status" value="1"/>
</dbReference>
<evidence type="ECO:0000256" key="5">
    <source>
        <dbReference type="ARBA" id="ARBA00022821"/>
    </source>
</evidence>
<dbReference type="EMBL" id="CM017879">
    <property type="protein sequence ID" value="KAG1358962.1"/>
    <property type="molecule type" value="Genomic_DNA"/>
</dbReference>
<keyword evidence="4" id="KW-0547">Nucleotide-binding</keyword>
<dbReference type="InterPro" id="IPR041118">
    <property type="entry name" value="Rx_N"/>
</dbReference>
<dbReference type="GO" id="GO:0000166">
    <property type="term" value="F:nucleotide binding"/>
    <property type="evidence" value="ECO:0007669"/>
    <property type="project" value="UniProtKB-KW"/>
</dbReference>
<keyword evidence="3" id="KW-0677">Repeat</keyword>
<comment type="similarity">
    <text evidence="1">Belongs to the disease resistance NB-LRR family.</text>
</comment>
<gene>
    <name evidence="7" type="ORF">COCNU_08G004080</name>
</gene>
<keyword evidence="2" id="KW-0433">Leucine-rich repeat</keyword>
<feature type="domain" description="Disease resistance N-terminal" evidence="6">
    <location>
        <begin position="8"/>
        <end position="92"/>
    </location>
</feature>
<dbReference type="Proteomes" id="UP000797356">
    <property type="component" value="Chromosome 8"/>
</dbReference>
<reference evidence="7" key="2">
    <citation type="submission" date="2019-07" db="EMBL/GenBank/DDBJ databases">
        <authorList>
            <person name="Yang Y."/>
            <person name="Bocs S."/>
            <person name="Baudouin L."/>
        </authorList>
    </citation>
    <scope>NUCLEOTIDE SEQUENCE</scope>
    <source>
        <tissue evidence="7">Spear leaf of Hainan Tall coconut</tissue>
    </source>
</reference>
<evidence type="ECO:0000256" key="1">
    <source>
        <dbReference type="ARBA" id="ARBA00008894"/>
    </source>
</evidence>
<dbReference type="InterPro" id="IPR038005">
    <property type="entry name" value="RX-like_CC"/>
</dbReference>
<dbReference type="Pfam" id="PF18052">
    <property type="entry name" value="Rx_N"/>
    <property type="match status" value="1"/>
</dbReference>
<dbReference type="PANTHER" id="PTHR19338">
    <property type="entry name" value="TRANSLOCASE OF INNER MITOCHONDRIAL MEMBRANE 13 HOMOLOG"/>
    <property type="match status" value="1"/>
</dbReference>
<dbReference type="AlphaFoldDB" id="A0A8K0N6K3"/>
<evidence type="ECO:0000256" key="2">
    <source>
        <dbReference type="ARBA" id="ARBA00022614"/>
    </source>
</evidence>
<evidence type="ECO:0000313" key="8">
    <source>
        <dbReference type="Proteomes" id="UP000797356"/>
    </source>
</evidence>
<accession>A0A8K0N6K3</accession>
<keyword evidence="8" id="KW-1185">Reference proteome</keyword>
<protein>
    <submittedName>
        <fullName evidence="7">Putative disease resistance protein RGA4</fullName>
    </submittedName>
</protein>
<evidence type="ECO:0000259" key="6">
    <source>
        <dbReference type="Pfam" id="PF18052"/>
    </source>
</evidence>
<proteinExistence type="inferred from homology"/>
<sequence>MAMILDPFVSHFVEKLTTLAEDEVAMLLGVPGEIKALRRRLSSLQVSLVHAERRQFQEPEIKSWLNQLREVMYDADDILDEYVIQTERLKQGLPKLSARFFHPAISCFATCSLRHSVGNRMEGLKERIEGIKWDLPLTTSSHPTSSASEYHGYIYT</sequence>
<name>A0A8K0N6K3_COCNU</name>
<dbReference type="OrthoDB" id="767398at2759"/>
<dbReference type="GO" id="GO:0006952">
    <property type="term" value="P:defense response"/>
    <property type="evidence" value="ECO:0007669"/>
    <property type="project" value="UniProtKB-KW"/>
</dbReference>
<reference evidence="7" key="1">
    <citation type="journal article" date="2017" name="Gigascience">
        <title>The genome draft of coconut (Cocos nucifera).</title>
        <authorList>
            <person name="Xiao Y."/>
            <person name="Xu P."/>
            <person name="Fan H."/>
            <person name="Baudouin L."/>
            <person name="Xia W."/>
            <person name="Bocs S."/>
            <person name="Xu J."/>
            <person name="Li Q."/>
            <person name="Guo A."/>
            <person name="Zhou L."/>
            <person name="Li J."/>
            <person name="Wu Y."/>
            <person name="Ma Z."/>
            <person name="Armero A."/>
            <person name="Issali A.E."/>
            <person name="Liu N."/>
            <person name="Peng M."/>
            <person name="Yang Y."/>
        </authorList>
    </citation>
    <scope>NUCLEOTIDE SEQUENCE</scope>
    <source>
        <tissue evidence="7">Spear leaf of Hainan Tall coconut</tissue>
    </source>
</reference>
<keyword evidence="5" id="KW-0611">Plant defense</keyword>
<organism evidence="7 8">
    <name type="scientific">Cocos nucifera</name>
    <name type="common">Coconut palm</name>
    <dbReference type="NCBI Taxonomy" id="13894"/>
    <lineage>
        <taxon>Eukaryota</taxon>
        <taxon>Viridiplantae</taxon>
        <taxon>Streptophyta</taxon>
        <taxon>Embryophyta</taxon>
        <taxon>Tracheophyta</taxon>
        <taxon>Spermatophyta</taxon>
        <taxon>Magnoliopsida</taxon>
        <taxon>Liliopsida</taxon>
        <taxon>Arecaceae</taxon>
        <taxon>Arecoideae</taxon>
        <taxon>Cocoseae</taxon>
        <taxon>Attaleinae</taxon>
        <taxon>Cocos</taxon>
    </lineage>
</organism>